<reference evidence="13 14" key="1">
    <citation type="submission" date="2016-08" db="EMBL/GenBank/DDBJ databases">
        <title>Genomes of anaerobic fungi encode conserved fungal cellulosomes for biomass hydrolysis.</title>
        <authorList>
            <consortium name="DOE Joint Genome Institute"/>
            <person name="Haitjema C.H."/>
            <person name="Gilmore S.P."/>
            <person name="Henske J.K."/>
            <person name="Solomon K.V."/>
            <person name="De Groot R."/>
            <person name="Kuo A."/>
            <person name="Mondo S.J."/>
            <person name="Salamov A.A."/>
            <person name="Labutti K."/>
            <person name="Zhao Z."/>
            <person name="Chiniquy J."/>
            <person name="Barry K."/>
            <person name="Brewer H.M."/>
            <person name="Purvine S.O."/>
            <person name="Wright A.T."/>
            <person name="Boxma B."/>
            <person name="Van Alen T."/>
            <person name="Hackstein J.H."/>
            <person name="Baker S.E."/>
            <person name="Grigoriev I.V."/>
            <person name="O'Malley M.A."/>
        </authorList>
    </citation>
    <scope>NUCLEOTIDE SEQUENCE [LARGE SCALE GENOMIC DNA]</scope>
    <source>
        <strain evidence="14">finn</strain>
    </source>
</reference>
<evidence type="ECO:0000256" key="7">
    <source>
        <dbReference type="ARBA" id="ARBA00023054"/>
    </source>
</evidence>
<organism evidence="13 14">
    <name type="scientific">Piromyces finnis</name>
    <dbReference type="NCBI Taxonomy" id="1754191"/>
    <lineage>
        <taxon>Eukaryota</taxon>
        <taxon>Fungi</taxon>
        <taxon>Fungi incertae sedis</taxon>
        <taxon>Chytridiomycota</taxon>
        <taxon>Chytridiomycota incertae sedis</taxon>
        <taxon>Neocallimastigomycetes</taxon>
        <taxon>Neocallimastigales</taxon>
        <taxon>Neocallimastigaceae</taxon>
        <taxon>Piromyces</taxon>
    </lineage>
</organism>
<evidence type="ECO:0000256" key="8">
    <source>
        <dbReference type="ARBA" id="ARBA00023136"/>
    </source>
</evidence>
<comment type="caution">
    <text evidence="13">The sequence shown here is derived from an EMBL/GenBank/DDBJ whole genome shotgun (WGS) entry which is preliminary data.</text>
</comment>
<name>A0A1Y1VGQ6_9FUNG</name>
<keyword evidence="3 11" id="KW-0812">Transmembrane</keyword>
<dbReference type="PANTHER" id="PTHR12825:SF0">
    <property type="entry name" value="VESICLE TRANSPORT PROTEIN SEC20"/>
    <property type="match status" value="1"/>
</dbReference>
<evidence type="ECO:0000313" key="13">
    <source>
        <dbReference type="EMBL" id="ORX55889.1"/>
    </source>
</evidence>
<gene>
    <name evidence="13" type="ORF">BCR36DRAFT_409941</name>
</gene>
<protein>
    <submittedName>
        <fullName evidence="13">Sec20-domain-containing protein</fullName>
    </submittedName>
</protein>
<evidence type="ECO:0000256" key="9">
    <source>
        <dbReference type="ARBA" id="ARBA00037934"/>
    </source>
</evidence>
<dbReference type="STRING" id="1754191.A0A1Y1VGQ6"/>
<dbReference type="GO" id="GO:0031201">
    <property type="term" value="C:SNARE complex"/>
    <property type="evidence" value="ECO:0007669"/>
    <property type="project" value="TreeGrafter"/>
</dbReference>
<keyword evidence="6 11" id="KW-1133">Transmembrane helix</keyword>
<dbReference type="OrthoDB" id="46868at2759"/>
<accession>A0A1Y1VGQ6</accession>
<evidence type="ECO:0000256" key="4">
    <source>
        <dbReference type="ARBA" id="ARBA00022824"/>
    </source>
</evidence>
<dbReference type="Pfam" id="PF03908">
    <property type="entry name" value="Sec20"/>
    <property type="match status" value="1"/>
</dbReference>
<feature type="domain" description="Sec20 C-terminal" evidence="12">
    <location>
        <begin position="142"/>
        <end position="230"/>
    </location>
</feature>
<comment type="subcellular location">
    <subcellularLocation>
        <location evidence="1">Endoplasmic reticulum membrane</location>
        <topology evidence="1">Single-pass type IV membrane protein</topology>
    </subcellularLocation>
</comment>
<dbReference type="InterPro" id="IPR056173">
    <property type="entry name" value="Sec20_C"/>
</dbReference>
<evidence type="ECO:0000259" key="12">
    <source>
        <dbReference type="Pfam" id="PF03908"/>
    </source>
</evidence>
<dbReference type="GO" id="GO:0005484">
    <property type="term" value="F:SNAP receptor activity"/>
    <property type="evidence" value="ECO:0007669"/>
    <property type="project" value="InterPro"/>
</dbReference>
<evidence type="ECO:0000256" key="11">
    <source>
        <dbReference type="SAM" id="Phobius"/>
    </source>
</evidence>
<evidence type="ECO:0000256" key="2">
    <source>
        <dbReference type="ARBA" id="ARBA00022448"/>
    </source>
</evidence>
<keyword evidence="4" id="KW-0256">Endoplasmic reticulum</keyword>
<evidence type="ECO:0000256" key="10">
    <source>
        <dbReference type="SAM" id="Coils"/>
    </source>
</evidence>
<dbReference type="InterPro" id="IPR005606">
    <property type="entry name" value="Sec20"/>
</dbReference>
<feature type="transmembrane region" description="Helical" evidence="11">
    <location>
        <begin position="209"/>
        <end position="227"/>
    </location>
</feature>
<evidence type="ECO:0000256" key="6">
    <source>
        <dbReference type="ARBA" id="ARBA00022989"/>
    </source>
</evidence>
<evidence type="ECO:0000313" key="14">
    <source>
        <dbReference type="Proteomes" id="UP000193719"/>
    </source>
</evidence>
<keyword evidence="2" id="KW-0813">Transport</keyword>
<evidence type="ECO:0000256" key="1">
    <source>
        <dbReference type="ARBA" id="ARBA00004163"/>
    </source>
</evidence>
<keyword evidence="8 11" id="KW-0472">Membrane</keyword>
<proteinExistence type="inferred from homology"/>
<keyword evidence="5" id="KW-0931">ER-Golgi transport</keyword>
<dbReference type="Proteomes" id="UP000193719">
    <property type="component" value="Unassembled WGS sequence"/>
</dbReference>
<keyword evidence="7 10" id="KW-0175">Coiled coil</keyword>
<dbReference type="EMBL" id="MCFH01000008">
    <property type="protein sequence ID" value="ORX55889.1"/>
    <property type="molecule type" value="Genomic_DNA"/>
</dbReference>
<dbReference type="GO" id="GO:0006890">
    <property type="term" value="P:retrograde vesicle-mediated transport, Golgi to endoplasmic reticulum"/>
    <property type="evidence" value="ECO:0007669"/>
    <property type="project" value="InterPro"/>
</dbReference>
<dbReference type="AlphaFoldDB" id="A0A1Y1VGQ6"/>
<dbReference type="GO" id="GO:0005789">
    <property type="term" value="C:endoplasmic reticulum membrane"/>
    <property type="evidence" value="ECO:0007669"/>
    <property type="project" value="UniProtKB-SubCell"/>
</dbReference>
<dbReference type="PANTHER" id="PTHR12825">
    <property type="entry name" value="BNIP1-RELATED"/>
    <property type="match status" value="1"/>
</dbReference>
<feature type="coiled-coil region" evidence="10">
    <location>
        <begin position="73"/>
        <end position="100"/>
    </location>
</feature>
<evidence type="ECO:0000256" key="3">
    <source>
        <dbReference type="ARBA" id="ARBA00022692"/>
    </source>
</evidence>
<sequence>MNTFPFEVRKHFENLSRIEMQIENKITELNVSNGPLTEINRLNNSINYLLKQYDSLISEGYELAHEQDEGVVEKQMISKLEKLKDNYKQLKLTLVKANQMAKQQMNMEILKEREELFKDSKGQNIRSRKPKANNKSLLKGHEELTDSLRFAVQMLTEEVQKSSQTSKILDDSTSTLSKTTEEYKKYGNTLDSNKKVVASLKRRDLTDKILLGLGLFFFISTVIYIIGKRIWIPKIIFSKKGAAAVASSMKNAVKSSKIAKSTLTTTQSLSTTSTSLTSTIASVTTSIASTTEKVIKTIVDEL</sequence>
<reference evidence="13 14" key="2">
    <citation type="submission" date="2016-08" db="EMBL/GenBank/DDBJ databases">
        <title>Pervasive Adenine N6-methylation of Active Genes in Fungi.</title>
        <authorList>
            <consortium name="DOE Joint Genome Institute"/>
            <person name="Mondo S.J."/>
            <person name="Dannebaum R.O."/>
            <person name="Kuo R.C."/>
            <person name="Labutti K."/>
            <person name="Haridas S."/>
            <person name="Kuo A."/>
            <person name="Salamov A."/>
            <person name="Ahrendt S.R."/>
            <person name="Lipzen A."/>
            <person name="Sullivan W."/>
            <person name="Andreopoulos W.B."/>
            <person name="Clum A."/>
            <person name="Lindquist E."/>
            <person name="Daum C."/>
            <person name="Ramamoorthy G.K."/>
            <person name="Gryganskyi A."/>
            <person name="Culley D."/>
            <person name="Magnuson J.K."/>
            <person name="James T.Y."/>
            <person name="O'Malley M.A."/>
            <person name="Stajich J.E."/>
            <person name="Spatafora J.W."/>
            <person name="Visel A."/>
            <person name="Grigoriev I.V."/>
        </authorList>
    </citation>
    <scope>NUCLEOTIDE SEQUENCE [LARGE SCALE GENOMIC DNA]</scope>
    <source>
        <strain evidence="14">finn</strain>
    </source>
</reference>
<evidence type="ECO:0000256" key="5">
    <source>
        <dbReference type="ARBA" id="ARBA00022892"/>
    </source>
</evidence>
<comment type="similarity">
    <text evidence="9">Belongs to the SEC20 family.</text>
</comment>
<keyword evidence="14" id="KW-1185">Reference proteome</keyword>